<evidence type="ECO:0000259" key="11">
    <source>
        <dbReference type="PROSITE" id="PS51462"/>
    </source>
</evidence>
<dbReference type="GO" id="GO:0035529">
    <property type="term" value="F:NADH pyrophosphatase activity"/>
    <property type="evidence" value="ECO:0007669"/>
    <property type="project" value="TreeGrafter"/>
</dbReference>
<dbReference type="STRING" id="1077348.A0A2G8SQK9"/>
<evidence type="ECO:0000256" key="3">
    <source>
        <dbReference type="ARBA" id="ARBA00009595"/>
    </source>
</evidence>
<evidence type="ECO:0000256" key="9">
    <source>
        <dbReference type="ARBA" id="ARBA00023679"/>
    </source>
</evidence>
<dbReference type="GO" id="GO:0046872">
    <property type="term" value="F:metal ion binding"/>
    <property type="evidence" value="ECO:0007669"/>
    <property type="project" value="UniProtKB-KW"/>
</dbReference>
<dbReference type="Pfam" id="PF00293">
    <property type="entry name" value="NUDIX"/>
    <property type="match status" value="1"/>
</dbReference>
<dbReference type="PANTHER" id="PTHR42904:SF6">
    <property type="entry name" value="NAD-CAPPED RNA HYDROLASE NUDT12"/>
    <property type="match status" value="1"/>
</dbReference>
<reference evidence="12 13" key="1">
    <citation type="journal article" date="2015" name="Sci. Rep.">
        <title>Chromosome-level genome map provides insights into diverse defense mechanisms in the medicinal fungus Ganoderma sinense.</title>
        <authorList>
            <person name="Zhu Y."/>
            <person name="Xu J."/>
            <person name="Sun C."/>
            <person name="Zhou S."/>
            <person name="Xu H."/>
            <person name="Nelson D.R."/>
            <person name="Qian J."/>
            <person name="Song J."/>
            <person name="Luo H."/>
            <person name="Xiang L."/>
            <person name="Li Y."/>
            <person name="Xu Z."/>
            <person name="Ji A."/>
            <person name="Wang L."/>
            <person name="Lu S."/>
            <person name="Hayward A."/>
            <person name="Sun W."/>
            <person name="Li X."/>
            <person name="Schwartz D.C."/>
            <person name="Wang Y."/>
            <person name="Chen S."/>
        </authorList>
    </citation>
    <scope>NUCLEOTIDE SEQUENCE [LARGE SCALE GENOMIC DNA]</scope>
    <source>
        <strain evidence="12 13">ZZ0214-1</strain>
    </source>
</reference>
<dbReference type="InterPro" id="IPR050241">
    <property type="entry name" value="NAD-cap_RNA_hydrolase_NudC"/>
</dbReference>
<comment type="caution">
    <text evidence="12">The sequence shown here is derived from an EMBL/GenBank/DDBJ whole genome shotgun (WGS) entry which is preliminary data.</text>
</comment>
<dbReference type="Gene3D" id="3.90.79.10">
    <property type="entry name" value="Nucleoside Triphosphate Pyrophosphohydrolase"/>
    <property type="match status" value="1"/>
</dbReference>
<feature type="compositionally biased region" description="Low complexity" evidence="10">
    <location>
        <begin position="197"/>
        <end position="208"/>
    </location>
</feature>
<dbReference type="GO" id="GO:0006742">
    <property type="term" value="P:NADP+ catabolic process"/>
    <property type="evidence" value="ECO:0007669"/>
    <property type="project" value="TreeGrafter"/>
</dbReference>
<feature type="domain" description="Nudix hydrolase" evidence="11">
    <location>
        <begin position="82"/>
        <end position="212"/>
    </location>
</feature>
<evidence type="ECO:0000256" key="2">
    <source>
        <dbReference type="ARBA" id="ARBA00001947"/>
    </source>
</evidence>
<dbReference type="EMBL" id="AYKW01000002">
    <property type="protein sequence ID" value="PIL36057.1"/>
    <property type="molecule type" value="Genomic_DNA"/>
</dbReference>
<dbReference type="EC" id="3.6.1.22" evidence="4"/>
<sequence>MHFTEPRAAMGALDVFEAAIFAEARTIVDWNARNKFCASCGGSVHSTWAGWKLTCSTLLPWAEDTGKKPCATATGLHNFSHPRTDPVVITAVVDETGDKILLGRNKKWPKNFWSCLSGFNEPGESFEDAVKRELWEEAGVKVWNVRYHSSQPWPFPANLMCGFYATANSNEPLRTDLDNELEEGTRITQQEHREIAASAENSNPNANPDAKDVKSTSAPAQQSSSAPPFKIPPLTAIGGVILSEWAYGRAGPQPVNPKLGNL</sequence>
<keyword evidence="7" id="KW-0460">Magnesium</keyword>
<evidence type="ECO:0000256" key="7">
    <source>
        <dbReference type="ARBA" id="ARBA00022842"/>
    </source>
</evidence>
<dbReference type="GO" id="GO:0019677">
    <property type="term" value="P:NAD+ catabolic process"/>
    <property type="evidence" value="ECO:0007669"/>
    <property type="project" value="TreeGrafter"/>
</dbReference>
<dbReference type="PANTHER" id="PTHR42904">
    <property type="entry name" value="NUDIX HYDROLASE, NUDC SUBFAMILY"/>
    <property type="match status" value="1"/>
</dbReference>
<evidence type="ECO:0000313" key="12">
    <source>
        <dbReference type="EMBL" id="PIL36057.1"/>
    </source>
</evidence>
<accession>A0A2G8SQK9</accession>
<dbReference type="InterPro" id="IPR000086">
    <property type="entry name" value="NUDIX_hydrolase_dom"/>
</dbReference>
<dbReference type="CDD" id="cd03429">
    <property type="entry name" value="NUDIX_NADH_pyrophosphatase_Nudt13"/>
    <property type="match status" value="1"/>
</dbReference>
<dbReference type="OrthoDB" id="10249612at2759"/>
<dbReference type="Proteomes" id="UP000230002">
    <property type="component" value="Unassembled WGS sequence"/>
</dbReference>
<name>A0A2G8SQK9_9APHY</name>
<comment type="catalytic activity">
    <reaction evidence="9">
        <text>a 5'-end NAD(+)-phospho-ribonucleoside in mRNA + H2O = a 5'-end phospho-adenosine-phospho-ribonucleoside in mRNA + beta-nicotinamide D-ribonucleotide + 2 H(+)</text>
        <dbReference type="Rhea" id="RHEA:60876"/>
        <dbReference type="Rhea" id="RHEA-COMP:15698"/>
        <dbReference type="Rhea" id="RHEA-COMP:15719"/>
        <dbReference type="ChEBI" id="CHEBI:14649"/>
        <dbReference type="ChEBI" id="CHEBI:15377"/>
        <dbReference type="ChEBI" id="CHEBI:15378"/>
        <dbReference type="ChEBI" id="CHEBI:144029"/>
        <dbReference type="ChEBI" id="CHEBI:144051"/>
    </reaction>
    <physiologicalReaction direction="left-to-right" evidence="9">
        <dbReference type="Rhea" id="RHEA:60877"/>
    </physiologicalReaction>
</comment>
<evidence type="ECO:0000256" key="5">
    <source>
        <dbReference type="ARBA" id="ARBA00022723"/>
    </source>
</evidence>
<dbReference type="PROSITE" id="PS51462">
    <property type="entry name" value="NUDIX"/>
    <property type="match status" value="1"/>
</dbReference>
<comment type="cofactor">
    <cofactor evidence="2">
        <name>Zn(2+)</name>
        <dbReference type="ChEBI" id="CHEBI:29105"/>
    </cofactor>
</comment>
<dbReference type="Gene3D" id="3.90.79.20">
    <property type="match status" value="1"/>
</dbReference>
<dbReference type="InterPro" id="IPR020084">
    <property type="entry name" value="NUDIX_hydrolase_CS"/>
</dbReference>
<evidence type="ECO:0000256" key="4">
    <source>
        <dbReference type="ARBA" id="ARBA00012381"/>
    </source>
</evidence>
<dbReference type="SUPFAM" id="SSF55811">
    <property type="entry name" value="Nudix"/>
    <property type="match status" value="1"/>
</dbReference>
<gene>
    <name evidence="12" type="ORF">GSI_01717</name>
</gene>
<feature type="region of interest" description="Disordered" evidence="10">
    <location>
        <begin position="197"/>
        <end position="230"/>
    </location>
</feature>
<dbReference type="InterPro" id="IPR015797">
    <property type="entry name" value="NUDIX_hydrolase-like_dom_sf"/>
</dbReference>
<keyword evidence="5" id="KW-0479">Metal-binding</keyword>
<dbReference type="GO" id="GO:0005829">
    <property type="term" value="C:cytosol"/>
    <property type="evidence" value="ECO:0007669"/>
    <property type="project" value="TreeGrafter"/>
</dbReference>
<dbReference type="PROSITE" id="PS00893">
    <property type="entry name" value="NUDIX_BOX"/>
    <property type="match status" value="1"/>
</dbReference>
<evidence type="ECO:0000256" key="8">
    <source>
        <dbReference type="ARBA" id="ARBA00023027"/>
    </source>
</evidence>
<keyword evidence="8" id="KW-0520">NAD</keyword>
<keyword evidence="6" id="KW-0378">Hydrolase</keyword>
<proteinExistence type="inferred from homology"/>
<comment type="similarity">
    <text evidence="3">Belongs to the Nudix hydrolase family. NudC subfamily.</text>
</comment>
<organism evidence="12 13">
    <name type="scientific">Ganoderma sinense ZZ0214-1</name>
    <dbReference type="NCBI Taxonomy" id="1077348"/>
    <lineage>
        <taxon>Eukaryota</taxon>
        <taxon>Fungi</taxon>
        <taxon>Dikarya</taxon>
        <taxon>Basidiomycota</taxon>
        <taxon>Agaricomycotina</taxon>
        <taxon>Agaricomycetes</taxon>
        <taxon>Polyporales</taxon>
        <taxon>Polyporaceae</taxon>
        <taxon>Ganoderma</taxon>
    </lineage>
</organism>
<evidence type="ECO:0000256" key="10">
    <source>
        <dbReference type="SAM" id="MobiDB-lite"/>
    </source>
</evidence>
<keyword evidence="13" id="KW-1185">Reference proteome</keyword>
<dbReference type="AlphaFoldDB" id="A0A2G8SQK9"/>
<evidence type="ECO:0000256" key="1">
    <source>
        <dbReference type="ARBA" id="ARBA00001946"/>
    </source>
</evidence>
<comment type="cofactor">
    <cofactor evidence="1">
        <name>Mg(2+)</name>
        <dbReference type="ChEBI" id="CHEBI:18420"/>
    </cofactor>
</comment>
<dbReference type="InterPro" id="IPR049734">
    <property type="entry name" value="NudC-like_C"/>
</dbReference>
<evidence type="ECO:0000313" key="13">
    <source>
        <dbReference type="Proteomes" id="UP000230002"/>
    </source>
</evidence>
<feature type="compositionally biased region" description="Low complexity" evidence="10">
    <location>
        <begin position="217"/>
        <end position="228"/>
    </location>
</feature>
<dbReference type="GO" id="GO:0005777">
    <property type="term" value="C:peroxisome"/>
    <property type="evidence" value="ECO:0007669"/>
    <property type="project" value="TreeGrafter"/>
</dbReference>
<protein>
    <recommendedName>
        <fullName evidence="4">NAD(+) diphosphatase</fullName>
        <ecNumber evidence="4">3.6.1.22</ecNumber>
    </recommendedName>
</protein>
<evidence type="ECO:0000256" key="6">
    <source>
        <dbReference type="ARBA" id="ARBA00022801"/>
    </source>
</evidence>